<sequence>MRFSRLSIEPLFLSEGTAETLATNAPSFSLKALRFARTVTSCSWLVCTSKMSSAPSRG</sequence>
<evidence type="ECO:0000313" key="1">
    <source>
        <dbReference type="EMBL" id="DAD89500.1"/>
    </source>
</evidence>
<dbReference type="EMBL" id="BK015062">
    <property type="protein sequence ID" value="DAD89500.1"/>
    <property type="molecule type" value="Genomic_DNA"/>
</dbReference>
<protein>
    <submittedName>
        <fullName evidence="1">Uncharacterized protein</fullName>
    </submittedName>
</protein>
<accession>A0A8S5N4Y6</accession>
<proteinExistence type="predicted"/>
<organism evidence="1">
    <name type="scientific">Myoviridae sp. ctO4916</name>
    <dbReference type="NCBI Taxonomy" id="2826645"/>
    <lineage>
        <taxon>Viruses</taxon>
        <taxon>Duplodnaviria</taxon>
        <taxon>Heunggongvirae</taxon>
        <taxon>Uroviricota</taxon>
        <taxon>Caudoviricetes</taxon>
    </lineage>
</organism>
<reference evidence="1" key="1">
    <citation type="journal article" date="2021" name="Proc. Natl. Acad. Sci. U.S.A.">
        <title>A Catalog of Tens of Thousands of Viruses from Human Metagenomes Reveals Hidden Associations with Chronic Diseases.</title>
        <authorList>
            <person name="Tisza M.J."/>
            <person name="Buck C.B."/>
        </authorList>
    </citation>
    <scope>NUCLEOTIDE SEQUENCE</scope>
    <source>
        <strain evidence="1">CtO4916</strain>
    </source>
</reference>
<name>A0A8S5N4Y6_9CAUD</name>